<dbReference type="RefSeq" id="WP_276213893.1">
    <property type="nucleotide sequence ID" value="NZ_JARJLR010000094.1"/>
</dbReference>
<feature type="chain" id="PRO_5043375343" description="Alginate export domain-containing protein" evidence="1">
    <location>
        <begin position="23"/>
        <end position="438"/>
    </location>
</feature>
<proteinExistence type="predicted"/>
<evidence type="ECO:0000313" key="3">
    <source>
        <dbReference type="Proteomes" id="UP001220662"/>
    </source>
</evidence>
<feature type="signal peptide" evidence="1">
    <location>
        <begin position="1"/>
        <end position="22"/>
    </location>
</feature>
<protein>
    <recommendedName>
        <fullName evidence="4">Alginate export domain-containing protein</fullName>
    </recommendedName>
</protein>
<organism evidence="2 3">
    <name type="scientific">Pseudomonas citronellolis</name>
    <dbReference type="NCBI Taxonomy" id="53408"/>
    <lineage>
        <taxon>Bacteria</taxon>
        <taxon>Pseudomonadati</taxon>
        <taxon>Pseudomonadota</taxon>
        <taxon>Gammaproteobacteria</taxon>
        <taxon>Pseudomonadales</taxon>
        <taxon>Pseudomonadaceae</taxon>
        <taxon>Pseudomonas</taxon>
    </lineage>
</organism>
<name>A0AAW6P0H5_9PSED</name>
<keyword evidence="1" id="KW-0732">Signal</keyword>
<dbReference type="AlphaFoldDB" id="A0AAW6P0H5"/>
<evidence type="ECO:0008006" key="4">
    <source>
        <dbReference type="Google" id="ProtNLM"/>
    </source>
</evidence>
<comment type="caution">
    <text evidence="2">The sequence shown here is derived from an EMBL/GenBank/DDBJ whole genome shotgun (WGS) entry which is preliminary data.</text>
</comment>
<evidence type="ECO:0000256" key="1">
    <source>
        <dbReference type="SAM" id="SignalP"/>
    </source>
</evidence>
<dbReference type="Proteomes" id="UP001220662">
    <property type="component" value="Unassembled WGS sequence"/>
</dbReference>
<dbReference type="EMBL" id="JARJLR010000094">
    <property type="protein sequence ID" value="MDF3840990.1"/>
    <property type="molecule type" value="Genomic_DNA"/>
</dbReference>
<reference evidence="2" key="1">
    <citation type="submission" date="2023-03" db="EMBL/GenBank/DDBJ databases">
        <title>Draft assemblies of triclosan tolerant bacteria isolated from returned activated sludge.</title>
        <authorList>
            <person name="Van Hamelsveld S."/>
        </authorList>
    </citation>
    <scope>NUCLEOTIDE SEQUENCE</scope>
    <source>
        <strain evidence="2">GW210015_S63</strain>
    </source>
</reference>
<accession>A0AAW6P0H5</accession>
<gene>
    <name evidence="2" type="ORF">P3W55_04630</name>
</gene>
<evidence type="ECO:0000313" key="2">
    <source>
        <dbReference type="EMBL" id="MDF3840990.1"/>
    </source>
</evidence>
<sequence>MRKQKLKASLPLLLSLSGWADAAVLYQYAETELDAKLQGAVGAFHSRESYAQAGTRDAGSSRWQEATLQYGIDFRQRRPATGELYGALDWVSSATFGDGDAAGWTMGDERTTKIENAYLGWRSMDALSQLGENALDVSAGRQTVVVGDGFLIAGDALNLGRGLLDGRVNRGGAYYLTGRRAFDKTAILRWGGERGLRGDLMWLESDNPAQAKPELGVATLEHVVDEGTLGLTLIKVLDTDRELGELLYPERRGMKVGSLRGQGNMGVPNLFLAAERAWEDKRGGNESAWYLEVGWTFAELPGKPSINYRYSRFSEGYDPLFYGNGRALGTWFQGEVASNYAGPFNTNTAVHHVGLKASVMDGLNLGVLVYSFDTLDRSLGNRDGREIDIYAEWNIDPHWTLLPLLGFYKPQRSVSGGGTQLGDDRTNLYAQLLAVWSY</sequence>